<keyword evidence="2" id="KW-1185">Reference proteome</keyword>
<evidence type="ECO:0000313" key="1">
    <source>
        <dbReference type="EMBL" id="CAE7278296.1"/>
    </source>
</evidence>
<organism evidence="1 2">
    <name type="scientific">Symbiodinium natans</name>
    <dbReference type="NCBI Taxonomy" id="878477"/>
    <lineage>
        <taxon>Eukaryota</taxon>
        <taxon>Sar</taxon>
        <taxon>Alveolata</taxon>
        <taxon>Dinophyceae</taxon>
        <taxon>Suessiales</taxon>
        <taxon>Symbiodiniaceae</taxon>
        <taxon>Symbiodinium</taxon>
    </lineage>
</organism>
<accession>A0A812MX88</accession>
<sequence length="105" mass="11306">MDWSLWRKLASSRSSSSWRSQGTPSDLKLLVGLTTASAACAASAAGENCGICGSAALSMAVCWFRMHKTSSLRILRTSMTEYFKKDCIITGSRSWKAESVSTSSV</sequence>
<proteinExistence type="predicted"/>
<evidence type="ECO:0000313" key="2">
    <source>
        <dbReference type="Proteomes" id="UP000604046"/>
    </source>
</evidence>
<protein>
    <submittedName>
        <fullName evidence="1">Uncharacterized protein</fullName>
    </submittedName>
</protein>
<dbReference type="AlphaFoldDB" id="A0A812MX88"/>
<name>A0A812MX88_9DINO</name>
<dbReference type="Proteomes" id="UP000604046">
    <property type="component" value="Unassembled WGS sequence"/>
</dbReference>
<dbReference type="EMBL" id="CAJNDS010001779">
    <property type="protein sequence ID" value="CAE7278296.1"/>
    <property type="molecule type" value="Genomic_DNA"/>
</dbReference>
<comment type="caution">
    <text evidence="1">The sequence shown here is derived from an EMBL/GenBank/DDBJ whole genome shotgun (WGS) entry which is preliminary data.</text>
</comment>
<gene>
    <name evidence="1" type="ORF">SNAT2548_LOCUS14754</name>
</gene>
<reference evidence="1" key="1">
    <citation type="submission" date="2021-02" db="EMBL/GenBank/DDBJ databases">
        <authorList>
            <person name="Dougan E. K."/>
            <person name="Rhodes N."/>
            <person name="Thang M."/>
            <person name="Chan C."/>
        </authorList>
    </citation>
    <scope>NUCLEOTIDE SEQUENCE</scope>
</reference>